<dbReference type="OrthoDB" id="9807502at2"/>
<dbReference type="GO" id="GO:0019546">
    <property type="term" value="P:L-arginine deiminase pathway"/>
    <property type="evidence" value="ECO:0007669"/>
    <property type="project" value="TreeGrafter"/>
</dbReference>
<dbReference type="Pfam" id="PF19420">
    <property type="entry name" value="DDAH_eukar"/>
    <property type="match status" value="1"/>
</dbReference>
<protein>
    <recommendedName>
        <fullName evidence="2">arginine deiminase</fullName>
        <ecNumber evidence="2">3.5.3.6</ecNumber>
    </recommendedName>
</protein>
<evidence type="ECO:0000256" key="2">
    <source>
        <dbReference type="ARBA" id="ARBA00012171"/>
    </source>
</evidence>
<name>A0A154W312_9PROT</name>
<dbReference type="GO" id="GO:0016990">
    <property type="term" value="F:arginine deiminase activity"/>
    <property type="evidence" value="ECO:0007669"/>
    <property type="project" value="UniProtKB-EC"/>
</dbReference>
<dbReference type="SUPFAM" id="SSF55909">
    <property type="entry name" value="Pentein"/>
    <property type="match status" value="1"/>
</dbReference>
<dbReference type="EC" id="3.5.3.6" evidence="2"/>
<dbReference type="PANTHER" id="PTHR47271">
    <property type="entry name" value="ARGININE DEIMINASE"/>
    <property type="match status" value="1"/>
</dbReference>
<accession>A0A154W312</accession>
<gene>
    <name evidence="4" type="ORF">AUP43_09620</name>
</gene>
<keyword evidence="4" id="KW-0808">Transferase</keyword>
<reference evidence="4 5" key="1">
    <citation type="submission" date="2015-12" db="EMBL/GenBank/DDBJ databases">
        <title>Genome sequence of Oceanibaculum pacificum MCCC 1A02656.</title>
        <authorList>
            <person name="Lu L."/>
            <person name="Lai Q."/>
            <person name="Shao Z."/>
            <person name="Qian P."/>
        </authorList>
    </citation>
    <scope>NUCLEOTIDE SEQUENCE [LARGE SCALE GENOMIC DNA]</scope>
    <source>
        <strain evidence="4 5">MCCC 1A02656</strain>
    </source>
</reference>
<keyword evidence="5" id="KW-1185">Reference proteome</keyword>
<dbReference type="RefSeq" id="WP_067556511.1">
    <property type="nucleotide sequence ID" value="NZ_LPXN01000111.1"/>
</dbReference>
<dbReference type="Gene3D" id="3.75.10.10">
    <property type="entry name" value="L-arginine/glycine Amidinotransferase, Chain A"/>
    <property type="match status" value="1"/>
</dbReference>
<comment type="caution">
    <text evidence="4">The sequence shown here is derived from an EMBL/GenBank/DDBJ whole genome shotgun (WGS) entry which is preliminary data.</text>
</comment>
<organism evidence="4 5">
    <name type="scientific">Oceanibaculum pacificum</name>
    <dbReference type="NCBI Taxonomy" id="580166"/>
    <lineage>
        <taxon>Bacteria</taxon>
        <taxon>Pseudomonadati</taxon>
        <taxon>Pseudomonadota</taxon>
        <taxon>Alphaproteobacteria</taxon>
        <taxon>Rhodospirillales</taxon>
        <taxon>Oceanibaculaceae</taxon>
        <taxon>Oceanibaculum</taxon>
    </lineage>
</organism>
<evidence type="ECO:0000313" key="5">
    <source>
        <dbReference type="Proteomes" id="UP000076400"/>
    </source>
</evidence>
<sequence>MSIRKSTFGTSAYGGAGWSPRTDSLRAELGTVWAEAGIDSEWRRLTTVMLHRPGAELDASRDPNAVQMLDVIDVPKAQDEHDALAQAFRDNGVVVHYVDPAGPARPNQMFCADLMFLTPEGAILARPASTVRAGEERQVARRLADIGIPIVKYLQGHGTFEGADAMWLDADTVVVGNGMRTNRDGAEQVAVTLAEMDVETLIVDMPYGTMHLMGMLRFADKDLAVAWPRRTPHALVLALRERGYEVIFLPEDSEYEMNRAMNFVTLGPRKILLEAGYDAIQRFYESHGVDCVTVPAKELVKAAGGFGCLTGVLARERG</sequence>
<dbReference type="AlphaFoldDB" id="A0A154W312"/>
<comment type="catalytic activity">
    <reaction evidence="3">
        <text>L-arginine + H2O = L-citrulline + NH4(+)</text>
        <dbReference type="Rhea" id="RHEA:19597"/>
        <dbReference type="ChEBI" id="CHEBI:15377"/>
        <dbReference type="ChEBI" id="CHEBI:28938"/>
        <dbReference type="ChEBI" id="CHEBI:32682"/>
        <dbReference type="ChEBI" id="CHEBI:57743"/>
        <dbReference type="EC" id="3.5.3.6"/>
    </reaction>
</comment>
<proteinExistence type="predicted"/>
<evidence type="ECO:0000313" key="4">
    <source>
        <dbReference type="EMBL" id="KZD07869.1"/>
    </source>
</evidence>
<evidence type="ECO:0000256" key="3">
    <source>
        <dbReference type="ARBA" id="ARBA00049429"/>
    </source>
</evidence>
<evidence type="ECO:0000256" key="1">
    <source>
        <dbReference type="ARBA" id="ARBA00005213"/>
    </source>
</evidence>
<dbReference type="EMBL" id="LPXN01000111">
    <property type="protein sequence ID" value="KZD07869.1"/>
    <property type="molecule type" value="Genomic_DNA"/>
</dbReference>
<dbReference type="GO" id="GO:0016740">
    <property type="term" value="F:transferase activity"/>
    <property type="evidence" value="ECO:0007669"/>
    <property type="project" value="UniProtKB-KW"/>
</dbReference>
<dbReference type="Proteomes" id="UP000076400">
    <property type="component" value="Unassembled WGS sequence"/>
</dbReference>
<comment type="pathway">
    <text evidence="1">Amino-acid degradation; L-arginine degradation via ADI pathway; carbamoyl phosphate from L-arginine: step 1/2.</text>
</comment>
<dbReference type="PANTHER" id="PTHR47271:SF2">
    <property type="entry name" value="ARGININE DEIMINASE"/>
    <property type="match status" value="1"/>
</dbReference>
<dbReference type="STRING" id="580166.AUP43_09620"/>